<feature type="transmembrane region" description="Helical" evidence="2">
    <location>
        <begin position="151"/>
        <end position="173"/>
    </location>
</feature>
<gene>
    <name evidence="3" type="ORF">NFIA_079040</name>
</gene>
<keyword evidence="4" id="KW-1185">Reference proteome</keyword>
<dbReference type="GeneID" id="4586416"/>
<evidence type="ECO:0000313" key="4">
    <source>
        <dbReference type="Proteomes" id="UP000006702"/>
    </source>
</evidence>
<dbReference type="eggNOG" id="ENOG502SHQ7">
    <property type="taxonomic scope" value="Eukaryota"/>
</dbReference>
<evidence type="ECO:0000256" key="2">
    <source>
        <dbReference type="SAM" id="Phobius"/>
    </source>
</evidence>
<evidence type="ECO:0000313" key="3">
    <source>
        <dbReference type="EMBL" id="EAW17963.1"/>
    </source>
</evidence>
<feature type="transmembrane region" description="Helical" evidence="2">
    <location>
        <begin position="493"/>
        <end position="512"/>
    </location>
</feature>
<dbReference type="STRING" id="331117.A1DF06"/>
<sequence>MRPDIKVVCTAPDANILREEEVSEEQKQPFVEHSLHQDEKDGPDFDTASATRSGCIAAVSTGVILSLVCLISGIYLLRTNQATLGASVSISTSGREAMALAINVILALCTDGMMFVHSVSLRWALYREGRLEFNTNIRLFTGSKRFGPNKWYINLVALTCLVLSYASSSVLLLSDQVVVLSKNEDQSPLLINGTALVALGLGLAGQAVIAVWCLVSSYKSIPTWSSNPLNTASAVVQNGGLAHRPGRCMLSVHQRQMSSQETYPMHRQGNMFQLQGMVRYILVLLWSLALLAVAWPIAIATVSMSIGNASAAGQASEPLCWRVGFKWNKDALACSRNYVTLSMSPYANDHNPDSATFSYGAEAVLCVLFVCLIQASQTVALHCLELLVNLSRDEGIWRQAYSETREAAGTQLATNPFRAAVSSWENAILFIAKAVLHWIIGQSLIPSVAMEDSKDIAKDIESLASIPVEDLSAHVQELPFKRGFQFDMVYSRLITYAILAVLVATFATYLALRRPRGFQPAALGHLPTLVDLIDDWKTDQEGRMWWGDKTPELEAGQVRHAGTCWDKMLLGPICTTARYAGG</sequence>
<name>A1DF06_NEOFI</name>
<dbReference type="AlphaFoldDB" id="A1DF06"/>
<proteinExistence type="predicted"/>
<dbReference type="KEGG" id="nfi:NFIA_079040"/>
<dbReference type="OrthoDB" id="2688021at2759"/>
<dbReference type="VEuPathDB" id="FungiDB:NFIA_079040"/>
<accession>A1DF06</accession>
<protein>
    <submittedName>
        <fullName evidence="3">Uncharacterized protein</fullName>
    </submittedName>
</protein>
<dbReference type="Proteomes" id="UP000006702">
    <property type="component" value="Unassembled WGS sequence"/>
</dbReference>
<feature type="transmembrane region" description="Helical" evidence="2">
    <location>
        <begin position="193"/>
        <end position="215"/>
    </location>
</feature>
<dbReference type="RefSeq" id="XP_001259860.1">
    <property type="nucleotide sequence ID" value="XM_001259859.1"/>
</dbReference>
<dbReference type="HOGENOM" id="CLU_021043_0_0_1"/>
<feature type="transmembrane region" description="Helical" evidence="2">
    <location>
        <begin position="277"/>
        <end position="298"/>
    </location>
</feature>
<feature type="compositionally biased region" description="Basic and acidic residues" evidence="1">
    <location>
        <begin position="33"/>
        <end position="43"/>
    </location>
</feature>
<feature type="transmembrane region" description="Helical" evidence="2">
    <location>
        <begin position="97"/>
        <end position="121"/>
    </location>
</feature>
<dbReference type="EMBL" id="DS027696">
    <property type="protein sequence ID" value="EAW17963.1"/>
    <property type="molecule type" value="Genomic_DNA"/>
</dbReference>
<feature type="transmembrane region" description="Helical" evidence="2">
    <location>
        <begin position="55"/>
        <end position="77"/>
    </location>
</feature>
<keyword evidence="2" id="KW-1133">Transmembrane helix</keyword>
<evidence type="ECO:0000256" key="1">
    <source>
        <dbReference type="SAM" id="MobiDB-lite"/>
    </source>
</evidence>
<keyword evidence="2" id="KW-0812">Transmembrane</keyword>
<keyword evidence="2" id="KW-0472">Membrane</keyword>
<dbReference type="OMA" id="GRCMMSV"/>
<organism evidence="3 4">
    <name type="scientific">Neosartorya fischeri (strain ATCC 1020 / DSM 3700 / CBS 544.65 / FGSC A1164 / JCM 1740 / NRRL 181 / WB 181)</name>
    <name type="common">Aspergillus fischerianus</name>
    <dbReference type="NCBI Taxonomy" id="331117"/>
    <lineage>
        <taxon>Eukaryota</taxon>
        <taxon>Fungi</taxon>
        <taxon>Dikarya</taxon>
        <taxon>Ascomycota</taxon>
        <taxon>Pezizomycotina</taxon>
        <taxon>Eurotiomycetes</taxon>
        <taxon>Eurotiomycetidae</taxon>
        <taxon>Eurotiales</taxon>
        <taxon>Aspergillaceae</taxon>
        <taxon>Aspergillus</taxon>
        <taxon>Aspergillus subgen. Fumigati</taxon>
    </lineage>
</organism>
<reference evidence="4" key="1">
    <citation type="journal article" date="2008" name="PLoS Genet.">
        <title>Genomic islands in the pathogenic filamentous fungus Aspergillus fumigatus.</title>
        <authorList>
            <person name="Fedorova N.D."/>
            <person name="Khaldi N."/>
            <person name="Joardar V.S."/>
            <person name="Maiti R."/>
            <person name="Amedeo P."/>
            <person name="Anderson M.J."/>
            <person name="Crabtree J."/>
            <person name="Silva J.C."/>
            <person name="Badger J.H."/>
            <person name="Albarraq A."/>
            <person name="Angiuoli S."/>
            <person name="Bussey H."/>
            <person name="Bowyer P."/>
            <person name="Cotty P.J."/>
            <person name="Dyer P.S."/>
            <person name="Egan A."/>
            <person name="Galens K."/>
            <person name="Fraser-Liggett C.M."/>
            <person name="Haas B.J."/>
            <person name="Inman J.M."/>
            <person name="Kent R."/>
            <person name="Lemieux S."/>
            <person name="Malavazi I."/>
            <person name="Orvis J."/>
            <person name="Roemer T."/>
            <person name="Ronning C.M."/>
            <person name="Sundaram J.P."/>
            <person name="Sutton G."/>
            <person name="Turner G."/>
            <person name="Venter J.C."/>
            <person name="White O.R."/>
            <person name="Whitty B.R."/>
            <person name="Youngman P."/>
            <person name="Wolfe K.H."/>
            <person name="Goldman G.H."/>
            <person name="Wortman J.R."/>
            <person name="Jiang B."/>
            <person name="Denning D.W."/>
            <person name="Nierman W.C."/>
        </authorList>
    </citation>
    <scope>NUCLEOTIDE SEQUENCE [LARGE SCALE GENOMIC DNA]</scope>
    <source>
        <strain evidence="4">ATCC 1020 / DSM 3700 / CBS 544.65 / FGSC A1164 / JCM 1740 / NRRL 181 / WB 181</strain>
    </source>
</reference>
<feature type="region of interest" description="Disordered" evidence="1">
    <location>
        <begin position="20"/>
        <end position="44"/>
    </location>
</feature>